<comment type="caution">
    <text evidence="1">The sequence shown here is derived from an EMBL/GenBank/DDBJ whole genome shotgun (WGS) entry which is preliminary data.</text>
</comment>
<accession>A0ACC2NGQ0</accession>
<name>A0ACC2NGQ0_9HYME</name>
<keyword evidence="2" id="KW-1185">Reference proteome</keyword>
<gene>
    <name evidence="1" type="ORF">QAD02_001548</name>
</gene>
<dbReference type="Proteomes" id="UP001239111">
    <property type="component" value="Chromosome 3"/>
</dbReference>
<reference evidence="1" key="1">
    <citation type="submission" date="2023-04" db="EMBL/GenBank/DDBJ databases">
        <title>A chromosome-level genome assembly of the parasitoid wasp Eretmocerus hayati.</title>
        <authorList>
            <person name="Zhong Y."/>
            <person name="Liu S."/>
            <person name="Liu Y."/>
        </authorList>
    </citation>
    <scope>NUCLEOTIDE SEQUENCE</scope>
    <source>
        <strain evidence="1">ZJU_SS_LIU_2023</strain>
    </source>
</reference>
<evidence type="ECO:0000313" key="2">
    <source>
        <dbReference type="Proteomes" id="UP001239111"/>
    </source>
</evidence>
<sequence>MNKNGFNMEYEENYDEAPSIWQTRRYVVAVLAFFGFFVSYILRVNLSIAIVQMTSNTTIIHSDGSVHYGSEFDWDYKVQGLILSSFFYGYMCTQLLGGWLASRIGGKRVFGFGIAVTSFFTIISPPITRWSVYLLILARVIEGICEGVTYPSIHAMWANWAPPLERSKLATFAFSGSFVGTVFAMFICGFMIEQFGWPSVFYVFGVLGLLWYVCWIIFVSDRPEDDPFISKSELRYLRRTLGPSSEDQKIPHPWKAMFLSPAVWAIVLAHFSENWGFYTMLTQLPTFMNAGIFMALPYAVMAITLQISGHLADHLRSKKILTTTQVRKLFNCGAFLSQTIFMACTAYILTPVGAITCITVAVGLGGFAWSGFAPNPLDIAPKHASIVMGISNTFATLPGIISPVITGYIIQNKTSNEWATVFFIASAVYLIGAIGYGIFASGEVQTWAKATEEETEMNLDDLETAEMIYNTDEKN</sequence>
<protein>
    <submittedName>
        <fullName evidence="1">Uncharacterized protein</fullName>
    </submittedName>
</protein>
<evidence type="ECO:0000313" key="1">
    <source>
        <dbReference type="EMBL" id="KAJ8670289.1"/>
    </source>
</evidence>
<proteinExistence type="predicted"/>
<dbReference type="EMBL" id="CM056743">
    <property type="protein sequence ID" value="KAJ8670289.1"/>
    <property type="molecule type" value="Genomic_DNA"/>
</dbReference>
<organism evidence="1 2">
    <name type="scientific">Eretmocerus hayati</name>
    <dbReference type="NCBI Taxonomy" id="131215"/>
    <lineage>
        <taxon>Eukaryota</taxon>
        <taxon>Metazoa</taxon>
        <taxon>Ecdysozoa</taxon>
        <taxon>Arthropoda</taxon>
        <taxon>Hexapoda</taxon>
        <taxon>Insecta</taxon>
        <taxon>Pterygota</taxon>
        <taxon>Neoptera</taxon>
        <taxon>Endopterygota</taxon>
        <taxon>Hymenoptera</taxon>
        <taxon>Apocrita</taxon>
        <taxon>Proctotrupomorpha</taxon>
        <taxon>Chalcidoidea</taxon>
        <taxon>Aphelinidae</taxon>
        <taxon>Aphelininae</taxon>
        <taxon>Eretmocerus</taxon>
    </lineage>
</organism>